<dbReference type="NCBIfam" id="NF002017">
    <property type="entry name" value="PRK00823.1-2"/>
    <property type="match status" value="1"/>
</dbReference>
<evidence type="ECO:0000256" key="1">
    <source>
        <dbReference type="ARBA" id="ARBA00001554"/>
    </source>
</evidence>
<dbReference type="Proteomes" id="UP000467214">
    <property type="component" value="Unassembled WGS sequence"/>
</dbReference>
<organism evidence="5 6">
    <name type="scientific">Craterilacuibacter sinensis</name>
    <dbReference type="NCBI Taxonomy" id="2686017"/>
    <lineage>
        <taxon>Bacteria</taxon>
        <taxon>Pseudomonadati</taxon>
        <taxon>Pseudomonadota</taxon>
        <taxon>Betaproteobacteria</taxon>
        <taxon>Neisseriales</taxon>
        <taxon>Neisseriaceae</taxon>
        <taxon>Craterilacuibacter</taxon>
    </lineage>
</organism>
<comment type="catalytic activity">
    <reaction evidence="1 4">
        <text>(4aS,6R)-4a-hydroxy-L-erythro-5,6,7,8-tetrahydrobiopterin = (6R)-L-erythro-6,7-dihydrobiopterin + H2O</text>
        <dbReference type="Rhea" id="RHEA:11920"/>
        <dbReference type="ChEBI" id="CHEBI:15377"/>
        <dbReference type="ChEBI" id="CHEBI:15642"/>
        <dbReference type="ChEBI" id="CHEBI:43120"/>
        <dbReference type="EC" id="4.2.1.96"/>
    </reaction>
</comment>
<dbReference type="AlphaFoldDB" id="A0A845BMG0"/>
<dbReference type="GO" id="GO:0006729">
    <property type="term" value="P:tetrahydrobiopterin biosynthetic process"/>
    <property type="evidence" value="ECO:0007669"/>
    <property type="project" value="InterPro"/>
</dbReference>
<keyword evidence="6" id="KW-1185">Reference proteome</keyword>
<comment type="similarity">
    <text evidence="2 4">Belongs to the pterin-4-alpha-carbinolamine dehydratase family.</text>
</comment>
<evidence type="ECO:0000313" key="6">
    <source>
        <dbReference type="Proteomes" id="UP000467214"/>
    </source>
</evidence>
<dbReference type="CDD" id="cd00488">
    <property type="entry name" value="PCD_DCoH"/>
    <property type="match status" value="1"/>
</dbReference>
<accession>A0A845BMG0</accession>
<dbReference type="PANTHER" id="PTHR12599:SF0">
    <property type="entry name" value="PTERIN-4-ALPHA-CARBINOLAMINE DEHYDRATASE"/>
    <property type="match status" value="1"/>
</dbReference>
<keyword evidence="3 4" id="KW-0456">Lyase</keyword>
<dbReference type="SUPFAM" id="SSF55248">
    <property type="entry name" value="PCD-like"/>
    <property type="match status" value="1"/>
</dbReference>
<sequence>MKLTDLSCSETYIALDANDLLIHLQDLPGWQLLDGALVRSWHFADYYRTMAFVNALAFIAHKENHHPDLSVHFNRVVVRFSTHDANGITLNDVICAAKCSALAGAQA</sequence>
<dbReference type="HAMAP" id="MF_00434">
    <property type="entry name" value="Pterin_4_alpha"/>
    <property type="match status" value="1"/>
</dbReference>
<dbReference type="GO" id="GO:0008124">
    <property type="term" value="F:4-alpha-hydroxytetrahydrobiopterin dehydratase activity"/>
    <property type="evidence" value="ECO:0007669"/>
    <property type="project" value="UniProtKB-UniRule"/>
</dbReference>
<dbReference type="Pfam" id="PF01329">
    <property type="entry name" value="Pterin_4a"/>
    <property type="match status" value="1"/>
</dbReference>
<protein>
    <recommendedName>
        <fullName evidence="4">Putative pterin-4-alpha-carbinolamine dehydratase</fullName>
        <shortName evidence="4">PHS</shortName>
        <ecNumber evidence="4">4.2.1.96</ecNumber>
    </recommendedName>
    <alternativeName>
        <fullName evidence="4">4-alpha-hydroxy-tetrahydropterin dehydratase</fullName>
    </alternativeName>
    <alternativeName>
        <fullName evidence="4">Pterin carbinolamine dehydratase</fullName>
        <shortName evidence="4">PCD</shortName>
    </alternativeName>
</protein>
<comment type="caution">
    <text evidence="5">The sequence shown here is derived from an EMBL/GenBank/DDBJ whole genome shotgun (WGS) entry which is preliminary data.</text>
</comment>
<gene>
    <name evidence="5" type="ORF">GQF02_11195</name>
</gene>
<proteinExistence type="inferred from homology"/>
<dbReference type="InterPro" id="IPR036428">
    <property type="entry name" value="PCD_sf"/>
</dbReference>
<reference evidence="5 6" key="1">
    <citation type="submission" date="2019-12" db="EMBL/GenBank/DDBJ databases">
        <title>Neisseriaceae gen. nov. sp. Genome sequencing and assembly.</title>
        <authorList>
            <person name="Liu Z."/>
            <person name="Li A."/>
        </authorList>
    </citation>
    <scope>NUCLEOTIDE SEQUENCE [LARGE SCALE GENOMIC DNA]</scope>
    <source>
        <strain evidence="5 6">B2N2-7</strain>
    </source>
</reference>
<dbReference type="EC" id="4.2.1.96" evidence="4"/>
<evidence type="ECO:0000256" key="2">
    <source>
        <dbReference type="ARBA" id="ARBA00006472"/>
    </source>
</evidence>
<dbReference type="RefSeq" id="WP_160797199.1">
    <property type="nucleotide sequence ID" value="NZ_WSSB01000009.1"/>
</dbReference>
<evidence type="ECO:0000256" key="4">
    <source>
        <dbReference type="HAMAP-Rule" id="MF_00434"/>
    </source>
</evidence>
<dbReference type="EMBL" id="WSSB01000009">
    <property type="protein sequence ID" value="MXR37542.1"/>
    <property type="molecule type" value="Genomic_DNA"/>
</dbReference>
<evidence type="ECO:0000313" key="5">
    <source>
        <dbReference type="EMBL" id="MXR37542.1"/>
    </source>
</evidence>
<dbReference type="Gene3D" id="3.30.1360.20">
    <property type="entry name" value="Transcriptional coactivator/pterin dehydratase"/>
    <property type="match status" value="1"/>
</dbReference>
<dbReference type="InterPro" id="IPR001533">
    <property type="entry name" value="Pterin_deHydtase"/>
</dbReference>
<evidence type="ECO:0000256" key="3">
    <source>
        <dbReference type="ARBA" id="ARBA00023239"/>
    </source>
</evidence>
<name>A0A845BMG0_9NEIS</name>
<dbReference type="PANTHER" id="PTHR12599">
    <property type="entry name" value="PTERIN-4-ALPHA-CARBINOLAMINE DEHYDRATASE"/>
    <property type="match status" value="1"/>
</dbReference>